<name>A0A5C8L0F1_9GAMM</name>
<evidence type="ECO:0000313" key="2">
    <source>
        <dbReference type="EMBL" id="TXK65633.1"/>
    </source>
</evidence>
<evidence type="ECO:0000256" key="1">
    <source>
        <dbReference type="SAM" id="MobiDB-lite"/>
    </source>
</evidence>
<reference evidence="2 3" key="1">
    <citation type="submission" date="2019-08" db="EMBL/GenBank/DDBJ databases">
        <authorList>
            <person name="Karlyshev A.V."/>
        </authorList>
    </citation>
    <scope>NUCLEOTIDE SEQUENCE [LARGE SCALE GENOMIC DNA]</scope>
    <source>
        <strain evidence="2 3">Alg18-2.2</strain>
    </source>
</reference>
<dbReference type="AlphaFoldDB" id="A0A5C8L0F1"/>
<comment type="caution">
    <text evidence="2">The sequence shown here is derived from an EMBL/GenBank/DDBJ whole genome shotgun (WGS) entry which is preliminary data.</text>
</comment>
<dbReference type="RefSeq" id="WP_147890305.1">
    <property type="nucleotide sequence ID" value="NZ_VRTS01000001.1"/>
</dbReference>
<evidence type="ECO:0000313" key="3">
    <source>
        <dbReference type="Proteomes" id="UP000321248"/>
    </source>
</evidence>
<dbReference type="EMBL" id="VRTS01000001">
    <property type="protein sequence ID" value="TXK65633.1"/>
    <property type="molecule type" value="Genomic_DNA"/>
</dbReference>
<dbReference type="Proteomes" id="UP000321248">
    <property type="component" value="Unassembled WGS sequence"/>
</dbReference>
<accession>A0A5C8L0F1</accession>
<protein>
    <submittedName>
        <fullName evidence="2">Uncharacterized protein</fullName>
    </submittedName>
</protein>
<organism evidence="2 3">
    <name type="scientific">Alkalisalibacterium limincola</name>
    <dbReference type="NCBI Taxonomy" id="2699169"/>
    <lineage>
        <taxon>Bacteria</taxon>
        <taxon>Pseudomonadati</taxon>
        <taxon>Pseudomonadota</taxon>
        <taxon>Gammaproteobacteria</taxon>
        <taxon>Lysobacterales</taxon>
        <taxon>Lysobacteraceae</taxon>
        <taxon>Alkalisalibacterium</taxon>
    </lineage>
</organism>
<feature type="region of interest" description="Disordered" evidence="1">
    <location>
        <begin position="1"/>
        <end position="58"/>
    </location>
</feature>
<keyword evidence="3" id="KW-1185">Reference proteome</keyword>
<feature type="compositionally biased region" description="Low complexity" evidence="1">
    <location>
        <begin position="1"/>
        <end position="28"/>
    </location>
</feature>
<sequence length="159" mass="16907">MNQIPNNQIPNNQIPNNPVPGNSNPVPVDSTSPQVFSPDSRLPGEPAPAGVAKDAASCPVQRQGRIGSVIDAGGASSLRAANDAGPAQDAAGQCDVVHYRHLCHTRRFDAWLHGSQVLDVPLPACYEDSPEHHAEALASQRRAVREDSYLPGRTPLLLL</sequence>
<gene>
    <name evidence="2" type="ORF">FU658_00415</name>
</gene>
<proteinExistence type="predicted"/>